<feature type="region of interest" description="Disordered" evidence="1">
    <location>
        <begin position="21"/>
        <end position="77"/>
    </location>
</feature>
<gene>
    <name evidence="2" type="ORF">PoB_005049800</name>
</gene>
<dbReference type="EMBL" id="BLXT01005577">
    <property type="protein sequence ID" value="GFO23993.1"/>
    <property type="molecule type" value="Genomic_DNA"/>
</dbReference>
<protein>
    <submittedName>
        <fullName evidence="2">Uncharacterized protein</fullName>
    </submittedName>
</protein>
<evidence type="ECO:0000313" key="2">
    <source>
        <dbReference type="EMBL" id="GFO23993.1"/>
    </source>
</evidence>
<dbReference type="AlphaFoldDB" id="A0AAV4BWJ6"/>
<accession>A0AAV4BWJ6</accession>
<reference evidence="2 3" key="1">
    <citation type="journal article" date="2021" name="Elife">
        <title>Chloroplast acquisition without the gene transfer in kleptoplastic sea slugs, Plakobranchus ocellatus.</title>
        <authorList>
            <person name="Maeda T."/>
            <person name="Takahashi S."/>
            <person name="Yoshida T."/>
            <person name="Shimamura S."/>
            <person name="Takaki Y."/>
            <person name="Nagai Y."/>
            <person name="Toyoda A."/>
            <person name="Suzuki Y."/>
            <person name="Arimoto A."/>
            <person name="Ishii H."/>
            <person name="Satoh N."/>
            <person name="Nishiyama T."/>
            <person name="Hasebe M."/>
            <person name="Maruyama T."/>
            <person name="Minagawa J."/>
            <person name="Obokata J."/>
            <person name="Shigenobu S."/>
        </authorList>
    </citation>
    <scope>NUCLEOTIDE SEQUENCE [LARGE SCALE GENOMIC DNA]</scope>
</reference>
<feature type="compositionally biased region" description="Acidic residues" evidence="1">
    <location>
        <begin position="32"/>
        <end position="41"/>
    </location>
</feature>
<keyword evidence="3" id="KW-1185">Reference proteome</keyword>
<comment type="caution">
    <text evidence="2">The sequence shown here is derived from an EMBL/GenBank/DDBJ whole genome shotgun (WGS) entry which is preliminary data.</text>
</comment>
<evidence type="ECO:0000256" key="1">
    <source>
        <dbReference type="SAM" id="MobiDB-lite"/>
    </source>
</evidence>
<feature type="compositionally biased region" description="Polar residues" evidence="1">
    <location>
        <begin position="54"/>
        <end position="63"/>
    </location>
</feature>
<evidence type="ECO:0000313" key="3">
    <source>
        <dbReference type="Proteomes" id="UP000735302"/>
    </source>
</evidence>
<proteinExistence type="predicted"/>
<sequence length="179" mass="20008">MNGSNSRLEDLRGCSLVRVPPKPLEEMRVSNDNDDDTDDYGDAYNNEGGFANDLNLSPPQAQNLLRGPKSLKSSWRGSKCTTTQPIIKTFTFWGRQTPLAPFQLHDRVNLGRWVNEVTFILPTSAIVVKEGVQRKIKKQWFIITPVAAAYGDDDDDDNDGTDNLSHKPTKVTCRNGKSQ</sequence>
<organism evidence="2 3">
    <name type="scientific">Plakobranchus ocellatus</name>
    <dbReference type="NCBI Taxonomy" id="259542"/>
    <lineage>
        <taxon>Eukaryota</taxon>
        <taxon>Metazoa</taxon>
        <taxon>Spiralia</taxon>
        <taxon>Lophotrochozoa</taxon>
        <taxon>Mollusca</taxon>
        <taxon>Gastropoda</taxon>
        <taxon>Heterobranchia</taxon>
        <taxon>Euthyneura</taxon>
        <taxon>Panpulmonata</taxon>
        <taxon>Sacoglossa</taxon>
        <taxon>Placobranchoidea</taxon>
        <taxon>Plakobranchidae</taxon>
        <taxon>Plakobranchus</taxon>
    </lineage>
</organism>
<feature type="region of interest" description="Disordered" evidence="1">
    <location>
        <begin position="152"/>
        <end position="179"/>
    </location>
</feature>
<name>A0AAV4BWJ6_9GAST</name>
<dbReference type="Proteomes" id="UP000735302">
    <property type="component" value="Unassembled WGS sequence"/>
</dbReference>